<protein>
    <submittedName>
        <fullName evidence="1">Uncharacterized protein</fullName>
    </submittedName>
</protein>
<dbReference type="EMBL" id="ML734661">
    <property type="protein sequence ID" value="KAB8242525.1"/>
    <property type="molecule type" value="Genomic_DNA"/>
</dbReference>
<accession>A0A5N6GL11</accession>
<name>A0A5N6GL11_ASPFL</name>
<reference evidence="1" key="1">
    <citation type="submission" date="2019-04" db="EMBL/GenBank/DDBJ databases">
        <title>Friends and foes A comparative genomics study of 23 Aspergillus species from section Flavi.</title>
        <authorList>
            <consortium name="DOE Joint Genome Institute"/>
            <person name="Kjaerbolling I."/>
            <person name="Vesth T."/>
            <person name="Frisvad J.C."/>
            <person name="Nybo J.L."/>
            <person name="Theobald S."/>
            <person name="Kildgaard S."/>
            <person name="Isbrandt T."/>
            <person name="Kuo A."/>
            <person name="Sato A."/>
            <person name="Lyhne E.K."/>
            <person name="Kogle M.E."/>
            <person name="Wiebenga A."/>
            <person name="Kun R.S."/>
            <person name="Lubbers R.J."/>
            <person name="Makela M.R."/>
            <person name="Barry K."/>
            <person name="Chovatia M."/>
            <person name="Clum A."/>
            <person name="Daum C."/>
            <person name="Haridas S."/>
            <person name="He G."/>
            <person name="LaButti K."/>
            <person name="Lipzen A."/>
            <person name="Mondo S."/>
            <person name="Riley R."/>
            <person name="Salamov A."/>
            <person name="Simmons B.A."/>
            <person name="Magnuson J.K."/>
            <person name="Henrissat B."/>
            <person name="Mortensen U.H."/>
            <person name="Larsen T.O."/>
            <person name="Devries R.P."/>
            <person name="Grigoriev I.V."/>
            <person name="Machida M."/>
            <person name="Baker S.E."/>
            <person name="Andersen M.R."/>
        </authorList>
    </citation>
    <scope>NUCLEOTIDE SEQUENCE [LARGE SCALE GENOMIC DNA]</scope>
    <source>
        <strain evidence="1">CBS 121.62</strain>
    </source>
</reference>
<dbReference type="Proteomes" id="UP000325434">
    <property type="component" value="Unassembled WGS sequence"/>
</dbReference>
<gene>
    <name evidence="1" type="ORF">BDV35DRAFT_365874</name>
</gene>
<dbReference type="AlphaFoldDB" id="A0A5N6GL11"/>
<dbReference type="VEuPathDB" id="FungiDB:F9C07_2146244"/>
<sequence>MRSGGEAETSVAMETPASKCQHGTSTSTIAIQVPMSYYLTKSIYLFILRSHLLPFRGSVVDGVFWFPPLVFTFLLLTYLIPIGRRSISLRYRITIPPLHGTKGLQH</sequence>
<evidence type="ECO:0000313" key="1">
    <source>
        <dbReference type="EMBL" id="KAB8242525.1"/>
    </source>
</evidence>
<proteinExistence type="predicted"/>
<organism evidence="1">
    <name type="scientific">Aspergillus flavus</name>
    <dbReference type="NCBI Taxonomy" id="5059"/>
    <lineage>
        <taxon>Eukaryota</taxon>
        <taxon>Fungi</taxon>
        <taxon>Dikarya</taxon>
        <taxon>Ascomycota</taxon>
        <taxon>Pezizomycotina</taxon>
        <taxon>Eurotiomycetes</taxon>
        <taxon>Eurotiomycetidae</taxon>
        <taxon>Eurotiales</taxon>
        <taxon>Aspergillaceae</taxon>
        <taxon>Aspergillus</taxon>
        <taxon>Aspergillus subgen. Circumdati</taxon>
    </lineage>
</organism>